<accession>A0A1I9YGK9</accession>
<name>A0A1I9YGK9_9BURK</name>
<evidence type="ECO:0000313" key="1">
    <source>
        <dbReference type="EMBL" id="APA85442.1"/>
    </source>
</evidence>
<dbReference type="STRING" id="754502.BJG93_08670"/>
<reference evidence="1" key="1">
    <citation type="submission" date="2016-09" db="EMBL/GenBank/DDBJ databases">
        <title>The Complete Genome of Burkholderia sprentiae wsm5005.</title>
        <authorList>
            <person name="De Meyer S."/>
            <person name="Wang P."/>
            <person name="Terpolilli J."/>
        </authorList>
    </citation>
    <scope>NUCLEOTIDE SEQUENCE [LARGE SCALE GENOMIC DNA]</scope>
    <source>
        <strain evidence="1">WSM5005</strain>
    </source>
</reference>
<dbReference type="EMBL" id="CP017561">
    <property type="protein sequence ID" value="APA85442.1"/>
    <property type="molecule type" value="Genomic_DNA"/>
</dbReference>
<sequence length="61" mass="6948">MKFMLRRAGLESDRPYSHYLIKDDLTTSTLIPAIELAIAEITVRVIGRKCLKLALFSALKR</sequence>
<dbReference type="AlphaFoldDB" id="A0A1I9YGK9"/>
<organism evidence="1">
    <name type="scientific">Paraburkholderia sprentiae WSM5005</name>
    <dbReference type="NCBI Taxonomy" id="754502"/>
    <lineage>
        <taxon>Bacteria</taxon>
        <taxon>Pseudomonadati</taxon>
        <taxon>Pseudomonadota</taxon>
        <taxon>Betaproteobacteria</taxon>
        <taxon>Burkholderiales</taxon>
        <taxon>Burkholderiaceae</taxon>
        <taxon>Paraburkholderia</taxon>
    </lineage>
</organism>
<gene>
    <name evidence="1" type="ORF">BJG93_08670</name>
</gene>
<proteinExistence type="predicted"/>
<protein>
    <submittedName>
        <fullName evidence="1">Uncharacterized protein</fullName>
    </submittedName>
</protein>